<comment type="caution">
    <text evidence="6">The sequence shown here is derived from an EMBL/GenBank/DDBJ whole genome shotgun (WGS) entry which is preliminary data.</text>
</comment>
<dbReference type="PROSITE" id="PS51123">
    <property type="entry name" value="OMPA_2"/>
    <property type="match status" value="1"/>
</dbReference>
<organism evidence="6 7">
    <name type="scientific">Solitalea agri</name>
    <dbReference type="NCBI Taxonomy" id="2953739"/>
    <lineage>
        <taxon>Bacteria</taxon>
        <taxon>Pseudomonadati</taxon>
        <taxon>Bacteroidota</taxon>
        <taxon>Sphingobacteriia</taxon>
        <taxon>Sphingobacteriales</taxon>
        <taxon>Sphingobacteriaceae</taxon>
        <taxon>Solitalea</taxon>
    </lineage>
</organism>
<dbReference type="SUPFAM" id="SSF103088">
    <property type="entry name" value="OmpA-like"/>
    <property type="match status" value="1"/>
</dbReference>
<dbReference type="PRINTS" id="PR01021">
    <property type="entry name" value="OMPADOMAIN"/>
</dbReference>
<comment type="subcellular location">
    <subcellularLocation>
        <location evidence="1">Cell outer membrane</location>
    </subcellularLocation>
</comment>
<evidence type="ECO:0000259" key="5">
    <source>
        <dbReference type="PROSITE" id="PS51123"/>
    </source>
</evidence>
<protein>
    <submittedName>
        <fullName evidence="6">OmpA family protein</fullName>
    </submittedName>
</protein>
<dbReference type="Pfam" id="PF00691">
    <property type="entry name" value="OmpA"/>
    <property type="match status" value="1"/>
</dbReference>
<evidence type="ECO:0000256" key="1">
    <source>
        <dbReference type="ARBA" id="ARBA00004442"/>
    </source>
</evidence>
<dbReference type="Gene3D" id="3.30.1330.60">
    <property type="entry name" value="OmpA-like domain"/>
    <property type="match status" value="1"/>
</dbReference>
<dbReference type="EMBL" id="JAMWYS010000024">
    <property type="protein sequence ID" value="MCO4292164.1"/>
    <property type="molecule type" value="Genomic_DNA"/>
</dbReference>
<evidence type="ECO:0000313" key="7">
    <source>
        <dbReference type="Proteomes" id="UP001155182"/>
    </source>
</evidence>
<dbReference type="InterPro" id="IPR006664">
    <property type="entry name" value="OMP_bac"/>
</dbReference>
<accession>A0A9X2JC56</accession>
<dbReference type="Gene3D" id="1.25.40.10">
    <property type="entry name" value="Tetratricopeptide repeat domain"/>
    <property type="match status" value="1"/>
</dbReference>
<keyword evidence="2 4" id="KW-0472">Membrane</keyword>
<dbReference type="RefSeq" id="WP_252586448.1">
    <property type="nucleotide sequence ID" value="NZ_JAMWYS010000024.1"/>
</dbReference>
<dbReference type="AlphaFoldDB" id="A0A9X2JC56"/>
<evidence type="ECO:0000313" key="6">
    <source>
        <dbReference type="EMBL" id="MCO4292164.1"/>
    </source>
</evidence>
<proteinExistence type="predicted"/>
<dbReference type="PANTHER" id="PTHR30329:SF21">
    <property type="entry name" value="LIPOPROTEIN YIAD-RELATED"/>
    <property type="match status" value="1"/>
</dbReference>
<keyword evidence="7" id="KW-1185">Reference proteome</keyword>
<dbReference type="SUPFAM" id="SSF49478">
    <property type="entry name" value="Cna protein B-type domain"/>
    <property type="match status" value="1"/>
</dbReference>
<dbReference type="Pfam" id="PF07676">
    <property type="entry name" value="PD40"/>
    <property type="match status" value="1"/>
</dbReference>
<dbReference type="CDD" id="cd07185">
    <property type="entry name" value="OmpA_C-like"/>
    <property type="match status" value="1"/>
</dbReference>
<dbReference type="SUPFAM" id="SSF48452">
    <property type="entry name" value="TPR-like"/>
    <property type="match status" value="1"/>
</dbReference>
<dbReference type="Proteomes" id="UP001155182">
    <property type="component" value="Unassembled WGS sequence"/>
</dbReference>
<dbReference type="InterPro" id="IPR036737">
    <property type="entry name" value="OmpA-like_sf"/>
</dbReference>
<dbReference type="PANTHER" id="PTHR30329">
    <property type="entry name" value="STATOR ELEMENT OF FLAGELLAR MOTOR COMPLEX"/>
    <property type="match status" value="1"/>
</dbReference>
<dbReference type="Pfam" id="PF13620">
    <property type="entry name" value="CarboxypepD_reg"/>
    <property type="match status" value="1"/>
</dbReference>
<evidence type="ECO:0000256" key="2">
    <source>
        <dbReference type="ARBA" id="ARBA00023136"/>
    </source>
</evidence>
<evidence type="ECO:0000256" key="3">
    <source>
        <dbReference type="ARBA" id="ARBA00023237"/>
    </source>
</evidence>
<dbReference type="GO" id="GO:0009279">
    <property type="term" value="C:cell outer membrane"/>
    <property type="evidence" value="ECO:0007669"/>
    <property type="project" value="UniProtKB-SubCell"/>
</dbReference>
<gene>
    <name evidence="6" type="ORF">NF867_04730</name>
</gene>
<sequence>MIRRCTYIILSLLLLTIKTVFGQATLREAQRQAELLNFNDAVGLYEKAFDKRETLQSARGLADSYRLLHNYQFAESWYAKVVLMEGHEPMDVFYYAESLRNNSKYAEAKEWYKKYQQEAGNEVLTTIPQLINACDSAGYWMQNPVNFVFKLDTSLNTPQSDWGAFPYKNGIVFTSDRILNQKADKKPILFFDANNTLKKDVSGWTGLPYLKLFYAEKKNNNWDDPQLFTSVLNGNYHNGPACFSKDGKEVYFTRTRGIVNAKQYTDDKRKRKDYTIRLELYYSKYDEASNNWSEPQPFTYNAPLDYSVSDACLSADGNYLYFASDMPGGEGLSDLYYCKKLADGSWDKPVNLKGLNSPGTERFPSFDNENNFYFASNGFGGMGGLDVYRALSLGDNKWSAPKNVGYPVNTPQDDFNMIFAADGKSGYLSSNRTGGKGMDDIYQFTKKDLKFKLEGTVVHKKTGKPLSNAIITLYNKGNNTNIKAPTDANGAFTFNLEENSEYSITAEKTNFITSRKDSLSTKGYTESKTLYAKLSLNIDSIELYKGIRLDNIYYDFNKWSIRSDASKELDKLVQVMTDNPTLVIELSSHTDSRGADNYNLQLSQKRAESAVNYIISKGIDAKRITAKGYGESKPVNNCVNGANCSEAEFQLNRRTEFAILRY</sequence>
<dbReference type="InterPro" id="IPR011659">
    <property type="entry name" value="WD40"/>
</dbReference>
<dbReference type="SUPFAM" id="SSF82171">
    <property type="entry name" value="DPP6 N-terminal domain-like"/>
    <property type="match status" value="1"/>
</dbReference>
<dbReference type="Gene3D" id="2.60.40.1120">
    <property type="entry name" value="Carboxypeptidase-like, regulatory domain"/>
    <property type="match status" value="1"/>
</dbReference>
<evidence type="ECO:0000256" key="4">
    <source>
        <dbReference type="PROSITE-ProRule" id="PRU00473"/>
    </source>
</evidence>
<dbReference type="InterPro" id="IPR050330">
    <property type="entry name" value="Bact_OuterMem_StrucFunc"/>
</dbReference>
<name>A0A9X2JC56_9SPHI</name>
<feature type="domain" description="OmpA-like" evidence="5">
    <location>
        <begin position="541"/>
        <end position="662"/>
    </location>
</feature>
<keyword evidence="3" id="KW-0998">Cell outer membrane</keyword>
<reference evidence="6" key="1">
    <citation type="submission" date="2022-06" db="EMBL/GenBank/DDBJ databases">
        <title>Solitalea sp. MAHUQ-68 isolated from rhizospheric soil.</title>
        <authorList>
            <person name="Huq M.A."/>
        </authorList>
    </citation>
    <scope>NUCLEOTIDE SEQUENCE</scope>
    <source>
        <strain evidence="6">MAHUQ-68</strain>
    </source>
</reference>
<dbReference type="InterPro" id="IPR011990">
    <property type="entry name" value="TPR-like_helical_dom_sf"/>
</dbReference>
<dbReference type="InterPro" id="IPR006665">
    <property type="entry name" value="OmpA-like"/>
</dbReference>